<accession>A0A0F9D0I8</accession>
<comment type="caution">
    <text evidence="1">The sequence shown here is derived from an EMBL/GenBank/DDBJ whole genome shotgun (WGS) entry which is preliminary data.</text>
</comment>
<evidence type="ECO:0000313" key="1">
    <source>
        <dbReference type="EMBL" id="KKL05608.1"/>
    </source>
</evidence>
<sequence>YTIERVVAETGDEYLLTVKNLKQVKGRYFETITMKTDTMIQPEIKIKIYGYITEPK</sequence>
<name>A0A0F9D0I8_9ZZZZ</name>
<gene>
    <name evidence="1" type="ORF">LCGC14_2604310</name>
</gene>
<reference evidence="1" key="1">
    <citation type="journal article" date="2015" name="Nature">
        <title>Complex archaea that bridge the gap between prokaryotes and eukaryotes.</title>
        <authorList>
            <person name="Spang A."/>
            <person name="Saw J.H."/>
            <person name="Jorgensen S.L."/>
            <person name="Zaremba-Niedzwiedzka K."/>
            <person name="Martijn J."/>
            <person name="Lind A.E."/>
            <person name="van Eijk R."/>
            <person name="Schleper C."/>
            <person name="Guy L."/>
            <person name="Ettema T.J."/>
        </authorList>
    </citation>
    <scope>NUCLEOTIDE SEQUENCE</scope>
</reference>
<dbReference type="EMBL" id="LAZR01044043">
    <property type="protein sequence ID" value="KKL05608.1"/>
    <property type="molecule type" value="Genomic_DNA"/>
</dbReference>
<feature type="non-terminal residue" evidence="1">
    <location>
        <position position="1"/>
    </location>
</feature>
<proteinExistence type="predicted"/>
<organism evidence="1">
    <name type="scientific">marine sediment metagenome</name>
    <dbReference type="NCBI Taxonomy" id="412755"/>
    <lineage>
        <taxon>unclassified sequences</taxon>
        <taxon>metagenomes</taxon>
        <taxon>ecological metagenomes</taxon>
    </lineage>
</organism>
<protein>
    <submittedName>
        <fullName evidence="1">Uncharacterized protein</fullName>
    </submittedName>
</protein>
<dbReference type="AlphaFoldDB" id="A0A0F9D0I8"/>